<feature type="domain" description="Aldehyde dehydrogenase" evidence="6">
    <location>
        <begin position="3"/>
        <end position="418"/>
    </location>
</feature>
<dbReference type="InterPro" id="IPR015590">
    <property type="entry name" value="Aldehyde_DH_dom"/>
</dbReference>
<organism evidence="7 8">
    <name type="scientific">Hansschlegelia beijingensis</name>
    <dbReference type="NCBI Taxonomy" id="1133344"/>
    <lineage>
        <taxon>Bacteria</taxon>
        <taxon>Pseudomonadati</taxon>
        <taxon>Pseudomonadota</taxon>
        <taxon>Alphaproteobacteria</taxon>
        <taxon>Hyphomicrobiales</taxon>
        <taxon>Methylopilaceae</taxon>
        <taxon>Hansschlegelia</taxon>
    </lineage>
</organism>
<evidence type="ECO:0000313" key="7">
    <source>
        <dbReference type="EMBL" id="MBB3973914.1"/>
    </source>
</evidence>
<feature type="active site" evidence="5">
    <location>
        <position position="246"/>
    </location>
</feature>
<keyword evidence="8" id="KW-1185">Reference proteome</keyword>
<sequence length="453" mass="48519">MTEEVATAYAALRAADRREGGLPLSIRKQRLAALQDALVARRDEIAEAVDRDFGRRSREETLIAEVIVTLNAIRHARRRLRGWARPRRVAVDAPFWPSRAWVTPQPLGVVGVIAPWNYPVQLCLLPLVGALSAGNRILLKPSERTPRTSALLAALIAEALGDEVARVVQGDARVAEAIARLPLDHLLFTGSTAAGRAVMAAAAENLTPVTLELGGKCPVLITPDSDLDEAARLIVTGKGLNAGQTCLAPDTVLLAGVAPEPFKAALRDAARLIFPEGLPTAIISADHRARLERLGEGERVEELGPQAAPEGLAVIEPAAGSPAATEELFGPLLAIEAHPDLDAALAALRARPAPLAVYAMTRDRGVEQKILEGTRSGAVVVNGAVAHAAIESLPFGGVGQSGMGRYHGRAGFETFSNMRGHVRHARWTVARLLDPPYDARHARMLRAMFRWMR</sequence>
<gene>
    <name evidence="7" type="ORF">GGR24_002591</name>
</gene>
<evidence type="ECO:0000256" key="1">
    <source>
        <dbReference type="ARBA" id="ARBA00009986"/>
    </source>
</evidence>
<dbReference type="Pfam" id="PF00171">
    <property type="entry name" value="Aldedh"/>
    <property type="match status" value="1"/>
</dbReference>
<comment type="caution">
    <text evidence="7">The sequence shown here is derived from an EMBL/GenBank/DDBJ whole genome shotgun (WGS) entry which is preliminary data.</text>
</comment>
<dbReference type="AlphaFoldDB" id="A0A7W6D111"/>
<dbReference type="GO" id="GO:0004029">
    <property type="term" value="F:aldehyde dehydrogenase (NAD+) activity"/>
    <property type="evidence" value="ECO:0007669"/>
    <property type="project" value="TreeGrafter"/>
</dbReference>
<evidence type="ECO:0000256" key="4">
    <source>
        <dbReference type="PIRNR" id="PIRNR036492"/>
    </source>
</evidence>
<dbReference type="Gene3D" id="3.40.605.10">
    <property type="entry name" value="Aldehyde Dehydrogenase, Chain A, domain 1"/>
    <property type="match status" value="1"/>
</dbReference>
<keyword evidence="3" id="KW-0520">NAD</keyword>
<dbReference type="PIRSF" id="PIRSF036492">
    <property type="entry name" value="ALDH"/>
    <property type="match status" value="1"/>
</dbReference>
<reference evidence="7 8" key="1">
    <citation type="submission" date="2020-08" db="EMBL/GenBank/DDBJ databases">
        <title>Genomic Encyclopedia of Type Strains, Phase IV (KMG-IV): sequencing the most valuable type-strain genomes for metagenomic binning, comparative biology and taxonomic classification.</title>
        <authorList>
            <person name="Goeker M."/>
        </authorList>
    </citation>
    <scope>NUCLEOTIDE SEQUENCE [LARGE SCALE GENOMIC DNA]</scope>
    <source>
        <strain evidence="7 8">DSM 25481</strain>
    </source>
</reference>
<dbReference type="InterPro" id="IPR012394">
    <property type="entry name" value="Aldehyde_DH_NAD(P)"/>
</dbReference>
<evidence type="ECO:0000256" key="5">
    <source>
        <dbReference type="PIRSR" id="PIRSR036492-1"/>
    </source>
</evidence>
<dbReference type="Gene3D" id="3.40.309.10">
    <property type="entry name" value="Aldehyde Dehydrogenase, Chain A, domain 2"/>
    <property type="match status" value="1"/>
</dbReference>
<name>A0A7W6D111_9HYPH</name>
<proteinExistence type="inferred from homology"/>
<dbReference type="GO" id="GO:0006081">
    <property type="term" value="P:aldehyde metabolic process"/>
    <property type="evidence" value="ECO:0007669"/>
    <property type="project" value="InterPro"/>
</dbReference>
<dbReference type="GO" id="GO:0005737">
    <property type="term" value="C:cytoplasm"/>
    <property type="evidence" value="ECO:0007669"/>
    <property type="project" value="TreeGrafter"/>
</dbReference>
<dbReference type="InterPro" id="IPR016163">
    <property type="entry name" value="Ald_DH_C"/>
</dbReference>
<feature type="active site" evidence="5">
    <location>
        <position position="212"/>
    </location>
</feature>
<evidence type="ECO:0000313" key="8">
    <source>
        <dbReference type="Proteomes" id="UP000528964"/>
    </source>
</evidence>
<keyword evidence="2 4" id="KW-0560">Oxidoreductase</keyword>
<dbReference type="EMBL" id="JACIDR010000004">
    <property type="protein sequence ID" value="MBB3973914.1"/>
    <property type="molecule type" value="Genomic_DNA"/>
</dbReference>
<dbReference type="Proteomes" id="UP000528964">
    <property type="component" value="Unassembled WGS sequence"/>
</dbReference>
<dbReference type="InterPro" id="IPR016161">
    <property type="entry name" value="Ald_DH/histidinol_DH"/>
</dbReference>
<dbReference type="RefSeq" id="WP_183395781.1">
    <property type="nucleotide sequence ID" value="NZ_JACIDR010000004.1"/>
</dbReference>
<dbReference type="SUPFAM" id="SSF53720">
    <property type="entry name" value="ALDH-like"/>
    <property type="match status" value="1"/>
</dbReference>
<comment type="similarity">
    <text evidence="1 4">Belongs to the aldehyde dehydrogenase family.</text>
</comment>
<evidence type="ECO:0000259" key="6">
    <source>
        <dbReference type="Pfam" id="PF00171"/>
    </source>
</evidence>
<dbReference type="FunFam" id="3.40.605.10:FF:000004">
    <property type="entry name" value="Aldehyde dehydrogenase"/>
    <property type="match status" value="1"/>
</dbReference>
<protein>
    <recommendedName>
        <fullName evidence="4">Aldehyde dehydrogenase</fullName>
    </recommendedName>
</protein>
<dbReference type="PANTHER" id="PTHR43570:SF20">
    <property type="entry name" value="ALDEHYDE DEHYDROGENASE ALDX-RELATED"/>
    <property type="match status" value="1"/>
</dbReference>
<dbReference type="PANTHER" id="PTHR43570">
    <property type="entry name" value="ALDEHYDE DEHYDROGENASE"/>
    <property type="match status" value="1"/>
</dbReference>
<evidence type="ECO:0000256" key="3">
    <source>
        <dbReference type="ARBA" id="ARBA00023027"/>
    </source>
</evidence>
<evidence type="ECO:0000256" key="2">
    <source>
        <dbReference type="ARBA" id="ARBA00023002"/>
    </source>
</evidence>
<dbReference type="InterPro" id="IPR016162">
    <property type="entry name" value="Ald_DH_N"/>
</dbReference>
<accession>A0A7W6D111</accession>